<dbReference type="InterPro" id="IPR027417">
    <property type="entry name" value="P-loop_NTPase"/>
</dbReference>
<dbReference type="EMBL" id="FXBB01000021">
    <property type="protein sequence ID" value="SMG35972.1"/>
    <property type="molecule type" value="Genomic_DNA"/>
</dbReference>
<evidence type="ECO:0000313" key="3">
    <source>
        <dbReference type="Proteomes" id="UP000193355"/>
    </source>
</evidence>
<organism evidence="2 3">
    <name type="scientific">Dethiosulfovibrio salsuginis</name>
    <dbReference type="NCBI Taxonomy" id="561720"/>
    <lineage>
        <taxon>Bacteria</taxon>
        <taxon>Thermotogati</taxon>
        <taxon>Synergistota</taxon>
        <taxon>Synergistia</taxon>
        <taxon>Synergistales</taxon>
        <taxon>Dethiosulfovibrionaceae</taxon>
        <taxon>Dethiosulfovibrio</taxon>
    </lineage>
</organism>
<dbReference type="OrthoDB" id="104167at2"/>
<dbReference type="Pfam" id="PF13304">
    <property type="entry name" value="AAA_21"/>
    <property type="match status" value="1"/>
</dbReference>
<evidence type="ECO:0000259" key="1">
    <source>
        <dbReference type="Pfam" id="PF13304"/>
    </source>
</evidence>
<gene>
    <name evidence="2" type="ORF">SAMN06275492_1217</name>
</gene>
<dbReference type="SUPFAM" id="SSF52540">
    <property type="entry name" value="P-loop containing nucleoside triphosphate hydrolases"/>
    <property type="match status" value="1"/>
</dbReference>
<feature type="domain" description="ATPase AAA-type core" evidence="1">
    <location>
        <begin position="25"/>
        <end position="331"/>
    </location>
</feature>
<dbReference type="PIRSF" id="PIRSF029347">
    <property type="entry name" value="RecF"/>
    <property type="match status" value="1"/>
</dbReference>
<protein>
    <submittedName>
        <fullName evidence="2">Predicted ATPase</fullName>
    </submittedName>
</protein>
<dbReference type="InterPro" id="IPR003959">
    <property type="entry name" value="ATPase_AAA_core"/>
</dbReference>
<dbReference type="AlphaFoldDB" id="A0A1X7K4S3"/>
<dbReference type="GO" id="GO:0006302">
    <property type="term" value="P:double-strand break repair"/>
    <property type="evidence" value="ECO:0007669"/>
    <property type="project" value="TreeGrafter"/>
</dbReference>
<accession>A0A1X7K4S3</accession>
<proteinExistence type="predicted"/>
<dbReference type="PANTHER" id="PTHR32182">
    <property type="entry name" value="DNA REPLICATION AND REPAIR PROTEIN RECF"/>
    <property type="match status" value="1"/>
</dbReference>
<dbReference type="Proteomes" id="UP000193355">
    <property type="component" value="Unassembled WGS sequence"/>
</dbReference>
<keyword evidence="3" id="KW-1185">Reference proteome</keyword>
<name>A0A1X7K4S3_9BACT</name>
<dbReference type="RefSeq" id="WP_085544913.1">
    <property type="nucleotide sequence ID" value="NZ_FXBB01000021.1"/>
</dbReference>
<dbReference type="STRING" id="561720.SAMN06275492_1217"/>
<dbReference type="PANTHER" id="PTHR32182:SF25">
    <property type="entry name" value="SLR1056 PROTEIN"/>
    <property type="match status" value="1"/>
</dbReference>
<dbReference type="GO" id="GO:0005524">
    <property type="term" value="F:ATP binding"/>
    <property type="evidence" value="ECO:0007669"/>
    <property type="project" value="InterPro"/>
</dbReference>
<dbReference type="Gene3D" id="3.40.50.300">
    <property type="entry name" value="P-loop containing nucleotide triphosphate hydrolases"/>
    <property type="match status" value="2"/>
</dbReference>
<dbReference type="GO" id="GO:0000731">
    <property type="term" value="P:DNA synthesis involved in DNA repair"/>
    <property type="evidence" value="ECO:0007669"/>
    <property type="project" value="TreeGrafter"/>
</dbReference>
<evidence type="ECO:0000313" key="2">
    <source>
        <dbReference type="EMBL" id="SMG35972.1"/>
    </source>
</evidence>
<dbReference type="GO" id="GO:0016887">
    <property type="term" value="F:ATP hydrolysis activity"/>
    <property type="evidence" value="ECO:0007669"/>
    <property type="project" value="InterPro"/>
</dbReference>
<reference evidence="3" key="1">
    <citation type="submission" date="2017-04" db="EMBL/GenBank/DDBJ databases">
        <authorList>
            <person name="Varghese N."/>
            <person name="Submissions S."/>
        </authorList>
    </citation>
    <scope>NUCLEOTIDE SEQUENCE [LARGE SCALE GENOMIC DNA]</scope>
    <source>
        <strain evidence="3">USBA 82</strain>
    </source>
</reference>
<sequence>MSLITNIKIDGFRRLHSFEVEMRPLMVLIGANGVGKTSFLDGLSLFSASASGKLNRNLSDMGGIESLLTRGRAKELSFAAHMEVEGRNPIQYDLTLESKGVGYSIAGENLVQKNEQFSEPFKHICSHPGDIKYYEVEGRNLVKPDWDYDTLETSLSQVPRMFRQPEELRTILATANRYHVLDVGGRSPVKLPQSMRPALHPGENGEDLVPFLYYLRESDSDRFESVVDSMRAAFPGLEGFSFPPVAAGMLTMTWKDRDFTKPIYMNELSEGTLRFLWLVALLHSPKLSYITMIDEPETSLHPELLGLLSELMREASKKTQLVVATHSDRFVRFMKPEEVLVMDLDEDGLAVPAWGDSLELGDWLEDYSLDELWRMGRIGGRP</sequence>
<dbReference type="InterPro" id="IPR014555">
    <property type="entry name" value="RecF-like"/>
</dbReference>